<evidence type="ECO:0000256" key="2">
    <source>
        <dbReference type="ARBA" id="ARBA00022630"/>
    </source>
</evidence>
<dbReference type="Pfam" id="PF02754">
    <property type="entry name" value="CCG"/>
    <property type="match status" value="1"/>
</dbReference>
<gene>
    <name evidence="9" type="primary">glpC</name>
    <name evidence="9" type="ORF">Pla110_34650</name>
</gene>
<dbReference type="InterPro" id="IPR004113">
    <property type="entry name" value="FAD-bd_oxidored_4_C"/>
</dbReference>
<evidence type="ECO:0000259" key="8">
    <source>
        <dbReference type="PROSITE" id="PS51387"/>
    </source>
</evidence>
<evidence type="ECO:0000256" key="4">
    <source>
        <dbReference type="ARBA" id="ARBA00022827"/>
    </source>
</evidence>
<dbReference type="InterPro" id="IPR016166">
    <property type="entry name" value="FAD-bd_PCMH"/>
</dbReference>
<dbReference type="SUPFAM" id="SSF55103">
    <property type="entry name" value="FAD-linked oxidases, C-terminal domain"/>
    <property type="match status" value="1"/>
</dbReference>
<dbReference type="AlphaFoldDB" id="A0A518CR79"/>
<dbReference type="Gene3D" id="1.10.1060.10">
    <property type="entry name" value="Alpha-helical ferredoxin"/>
    <property type="match status" value="1"/>
</dbReference>
<dbReference type="PROSITE" id="PS51387">
    <property type="entry name" value="FAD_PCMH"/>
    <property type="match status" value="1"/>
</dbReference>
<reference evidence="9 10" key="1">
    <citation type="submission" date="2019-02" db="EMBL/GenBank/DDBJ databases">
        <title>Deep-cultivation of Planctomycetes and their phenomic and genomic characterization uncovers novel biology.</title>
        <authorList>
            <person name="Wiegand S."/>
            <person name="Jogler M."/>
            <person name="Boedeker C."/>
            <person name="Pinto D."/>
            <person name="Vollmers J."/>
            <person name="Rivas-Marin E."/>
            <person name="Kohn T."/>
            <person name="Peeters S.H."/>
            <person name="Heuer A."/>
            <person name="Rast P."/>
            <person name="Oberbeckmann S."/>
            <person name="Bunk B."/>
            <person name="Jeske O."/>
            <person name="Meyerdierks A."/>
            <person name="Storesund J.E."/>
            <person name="Kallscheuer N."/>
            <person name="Luecker S."/>
            <person name="Lage O.M."/>
            <person name="Pohl T."/>
            <person name="Merkel B.J."/>
            <person name="Hornburger P."/>
            <person name="Mueller R.-W."/>
            <person name="Bruemmer F."/>
            <person name="Labrenz M."/>
            <person name="Spormann A.M."/>
            <person name="Op den Camp H."/>
            <person name="Overmann J."/>
            <person name="Amann R."/>
            <person name="Jetten M.S.M."/>
            <person name="Mascher T."/>
            <person name="Medema M.H."/>
            <person name="Devos D.P."/>
            <person name="Kaster A.-K."/>
            <person name="Ovreas L."/>
            <person name="Rohde M."/>
            <person name="Galperin M.Y."/>
            <person name="Jogler C."/>
        </authorList>
    </citation>
    <scope>NUCLEOTIDE SEQUENCE [LARGE SCALE GENOMIC DNA]</scope>
    <source>
        <strain evidence="9 10">Pla110</strain>
    </source>
</reference>
<dbReference type="InterPro" id="IPR004017">
    <property type="entry name" value="Cys_rich_dom"/>
</dbReference>
<accession>A0A518CR79</accession>
<dbReference type="GO" id="GO:0051536">
    <property type="term" value="F:iron-sulfur cluster binding"/>
    <property type="evidence" value="ECO:0007669"/>
    <property type="project" value="UniProtKB-KW"/>
</dbReference>
<dbReference type="Pfam" id="PF02913">
    <property type="entry name" value="FAD-oxidase_C"/>
    <property type="match status" value="1"/>
</dbReference>
<dbReference type="Gene3D" id="1.10.45.10">
    <property type="entry name" value="Vanillyl-alcohol Oxidase, Chain A, domain 4"/>
    <property type="match status" value="1"/>
</dbReference>
<organism evidence="9 10">
    <name type="scientific">Polystyrenella longa</name>
    <dbReference type="NCBI Taxonomy" id="2528007"/>
    <lineage>
        <taxon>Bacteria</taxon>
        <taxon>Pseudomonadati</taxon>
        <taxon>Planctomycetota</taxon>
        <taxon>Planctomycetia</taxon>
        <taxon>Planctomycetales</taxon>
        <taxon>Planctomycetaceae</taxon>
        <taxon>Polystyrenella</taxon>
    </lineage>
</organism>
<dbReference type="PROSITE" id="PS00198">
    <property type="entry name" value="4FE4S_FER_1"/>
    <property type="match status" value="1"/>
</dbReference>
<dbReference type="InterPro" id="IPR006094">
    <property type="entry name" value="Oxid_FAD_bind_N"/>
</dbReference>
<evidence type="ECO:0000256" key="6">
    <source>
        <dbReference type="ARBA" id="ARBA00023004"/>
    </source>
</evidence>
<dbReference type="RefSeq" id="WP_144997298.1">
    <property type="nucleotide sequence ID" value="NZ_CP036281.1"/>
</dbReference>
<feature type="domain" description="FAD-binding PCMH-type" evidence="8">
    <location>
        <begin position="37"/>
        <end position="282"/>
    </location>
</feature>
<dbReference type="Proteomes" id="UP000317178">
    <property type="component" value="Chromosome"/>
</dbReference>
<dbReference type="InterPro" id="IPR016169">
    <property type="entry name" value="FAD-bd_PCMH_sub2"/>
</dbReference>
<dbReference type="InterPro" id="IPR036318">
    <property type="entry name" value="FAD-bd_PCMH-like_sf"/>
</dbReference>
<dbReference type="GO" id="GO:0046872">
    <property type="term" value="F:metal ion binding"/>
    <property type="evidence" value="ECO:0007669"/>
    <property type="project" value="UniProtKB-KW"/>
</dbReference>
<dbReference type="GO" id="GO:0071949">
    <property type="term" value="F:FAD binding"/>
    <property type="evidence" value="ECO:0007669"/>
    <property type="project" value="InterPro"/>
</dbReference>
<dbReference type="GO" id="GO:0008720">
    <property type="term" value="F:D-lactate dehydrogenase (NAD+) activity"/>
    <property type="evidence" value="ECO:0007669"/>
    <property type="project" value="TreeGrafter"/>
</dbReference>
<dbReference type="KEGG" id="plon:Pla110_34650"/>
<sequence>MDEERRGIYEDLSSLIEGDIRCDASSRAIYSADASLYAIDPLAIVAPKHSDDVVALARYAHSKNYSLTPRGAGTGTTGSCLGSGIIVDFSRYMNQIEWIDEETVRVQPGITRARLNQELAKSGRYFAPDPANADVTTIGGMLGVNSAGSRSVHIGTTRDHVHSIELVTSTGHRFEAGLESLRILTSLPPQTSHVPLVNGITSTEDPVLEQNYKRTLVSKLAKLLEDNEELIYAKQPSMLRNTCGYIVRKVLLEGRVNLPRLLVGSEGTLGMFTAATLHTTPLPEFRGIALILFGQTQAAIQAMQAITPLRPSACDLLDRRLISLAREADDKFAQLITPAAEAAMLVEVTGLNEADVKRRLQSMLQKVRSLQIKAVFASESYDREDVEFLWSLPRRVVPHLSRLGGVERPVPFVEDVAVSPDRLGDFLSDAQKVFQKHQVTASLYTHAASGQVHFRPFLPTPTQQTGHKLEAIARDLYQIVFRYEGTISGEHGDGLSRTAFIRSQYGDLYRVFQQVKDLFDPHNLMNPGKIISDDPHLTTRYLRPSLPPEPQYVKLQVEWTPQELFNETSACNGCGSCKSTAVDLRMCPFNKRENTEENSPRAKANLLRTFLTRRELAHRWSEEEIREVTDSCFNCKQCQLECPSNVDIPYMVLELKANYVATHGLKQPDWVLSRAHSFGSLGCSTFFLANRLIGNRLSRWFIEKIVGISRYRKLPYFARRTFVKGPGRAYRKLPPRSGNNVPVVYFMGDYANHHDHQLARAFIAILEHHDIQIHIPPHQASSGMAMISAGDFVAARDVATTNIRELVELAREDYRIVCTEPASAIALKQEYPRLVDHPDVQIVADQVIEAGAFLEELHLQGKLKTDFKPLPHRLGYHTPCHLKALGKGTPLMRLLELIPELEMIPIEEGCSGMAGTFGMARDTFDQSLEIGHRLIERMQNPDFDFGTTECASCKMQMEQGTTMPTLHPLKILALAYGLLPEVEAKLRPNNQRLIVS</sequence>
<proteinExistence type="predicted"/>
<keyword evidence="5" id="KW-0560">Oxidoreductase</keyword>
<comment type="cofactor">
    <cofactor evidence="1">
        <name>FAD</name>
        <dbReference type="ChEBI" id="CHEBI:57692"/>
    </cofactor>
</comment>
<dbReference type="Gene3D" id="3.30.465.10">
    <property type="match status" value="1"/>
</dbReference>
<dbReference type="NCBIfam" id="NF008369">
    <property type="entry name" value="PRK11168.1"/>
    <property type="match status" value="1"/>
</dbReference>
<protein>
    <submittedName>
        <fullName evidence="9">Anaerobic glycerol-3-phosphate dehydrogenase subunit C</fullName>
    </submittedName>
</protein>
<evidence type="ECO:0000256" key="3">
    <source>
        <dbReference type="ARBA" id="ARBA00022723"/>
    </source>
</evidence>
<dbReference type="Pfam" id="PF01565">
    <property type="entry name" value="FAD_binding_4"/>
    <property type="match status" value="1"/>
</dbReference>
<evidence type="ECO:0000256" key="5">
    <source>
        <dbReference type="ARBA" id="ARBA00023002"/>
    </source>
</evidence>
<keyword evidence="4" id="KW-0274">FAD</keyword>
<evidence type="ECO:0000313" key="10">
    <source>
        <dbReference type="Proteomes" id="UP000317178"/>
    </source>
</evidence>
<keyword evidence="7" id="KW-0411">Iron-sulfur</keyword>
<dbReference type="OrthoDB" id="9767256at2"/>
<dbReference type="EMBL" id="CP036281">
    <property type="protein sequence ID" value="QDU81720.1"/>
    <property type="molecule type" value="Genomic_DNA"/>
</dbReference>
<name>A0A518CR79_9PLAN</name>
<evidence type="ECO:0000256" key="7">
    <source>
        <dbReference type="ARBA" id="ARBA00023014"/>
    </source>
</evidence>
<dbReference type="SUPFAM" id="SSF56176">
    <property type="entry name" value="FAD-binding/transporter-associated domain-like"/>
    <property type="match status" value="1"/>
</dbReference>
<keyword evidence="2" id="KW-0285">Flavoprotein</keyword>
<dbReference type="InterPro" id="IPR016171">
    <property type="entry name" value="Vanillyl_alc_oxidase_C-sub2"/>
</dbReference>
<keyword evidence="10" id="KW-1185">Reference proteome</keyword>
<keyword evidence="6" id="KW-0408">Iron</keyword>
<dbReference type="Pfam" id="PF13534">
    <property type="entry name" value="Fer4_17"/>
    <property type="match status" value="1"/>
</dbReference>
<dbReference type="PANTHER" id="PTHR11748:SF119">
    <property type="entry name" value="D-2-HYDROXYGLUTARATE DEHYDROGENASE"/>
    <property type="match status" value="1"/>
</dbReference>
<dbReference type="PANTHER" id="PTHR11748">
    <property type="entry name" value="D-LACTATE DEHYDROGENASE"/>
    <property type="match status" value="1"/>
</dbReference>
<dbReference type="GO" id="GO:0004458">
    <property type="term" value="F:D-lactate dehydrogenase (cytochrome) activity"/>
    <property type="evidence" value="ECO:0007669"/>
    <property type="project" value="TreeGrafter"/>
</dbReference>
<evidence type="ECO:0000256" key="1">
    <source>
        <dbReference type="ARBA" id="ARBA00001974"/>
    </source>
</evidence>
<dbReference type="InterPro" id="IPR016164">
    <property type="entry name" value="FAD-linked_Oxase-like_C"/>
</dbReference>
<dbReference type="GO" id="GO:1903457">
    <property type="term" value="P:lactate catabolic process"/>
    <property type="evidence" value="ECO:0007669"/>
    <property type="project" value="TreeGrafter"/>
</dbReference>
<keyword evidence="3" id="KW-0479">Metal-binding</keyword>
<dbReference type="InterPro" id="IPR017900">
    <property type="entry name" value="4Fe4S_Fe_S_CS"/>
</dbReference>
<dbReference type="SUPFAM" id="SSF46548">
    <property type="entry name" value="alpha-helical ferredoxin"/>
    <property type="match status" value="1"/>
</dbReference>
<dbReference type="InterPro" id="IPR009051">
    <property type="entry name" value="Helical_ferredxn"/>
</dbReference>
<evidence type="ECO:0000313" key="9">
    <source>
        <dbReference type="EMBL" id="QDU81720.1"/>
    </source>
</evidence>
<dbReference type="Gene3D" id="3.30.70.2740">
    <property type="match status" value="1"/>
</dbReference>